<dbReference type="SUPFAM" id="SSF52047">
    <property type="entry name" value="RNI-like"/>
    <property type="match status" value="1"/>
</dbReference>
<name>A0A9W9ABI5_9AGAR</name>
<comment type="caution">
    <text evidence="1">The sequence shown here is derived from an EMBL/GenBank/DDBJ whole genome shotgun (WGS) entry which is preliminary data.</text>
</comment>
<evidence type="ECO:0000313" key="2">
    <source>
        <dbReference type="Proteomes" id="UP001150238"/>
    </source>
</evidence>
<evidence type="ECO:0008006" key="3">
    <source>
        <dbReference type="Google" id="ProtNLM"/>
    </source>
</evidence>
<dbReference type="EMBL" id="JANVFS010000017">
    <property type="protein sequence ID" value="KAJ4478842.1"/>
    <property type="molecule type" value="Genomic_DNA"/>
</dbReference>
<dbReference type="AlphaFoldDB" id="A0A9W9ABI5"/>
<protein>
    <recommendedName>
        <fullName evidence="3">F-box domain-containing protein</fullName>
    </recommendedName>
</protein>
<reference evidence="1" key="2">
    <citation type="journal article" date="2023" name="Proc. Natl. Acad. Sci. U.S.A.">
        <title>A global phylogenomic analysis of the shiitake genus Lentinula.</title>
        <authorList>
            <person name="Sierra-Patev S."/>
            <person name="Min B."/>
            <person name="Naranjo-Ortiz M."/>
            <person name="Looney B."/>
            <person name="Konkel Z."/>
            <person name="Slot J.C."/>
            <person name="Sakamoto Y."/>
            <person name="Steenwyk J.L."/>
            <person name="Rokas A."/>
            <person name="Carro J."/>
            <person name="Camarero S."/>
            <person name="Ferreira P."/>
            <person name="Molpeceres G."/>
            <person name="Ruiz-Duenas F.J."/>
            <person name="Serrano A."/>
            <person name="Henrissat B."/>
            <person name="Drula E."/>
            <person name="Hughes K.W."/>
            <person name="Mata J.L."/>
            <person name="Ishikawa N.K."/>
            <person name="Vargas-Isla R."/>
            <person name="Ushijima S."/>
            <person name="Smith C.A."/>
            <person name="Donoghue J."/>
            <person name="Ahrendt S."/>
            <person name="Andreopoulos W."/>
            <person name="He G."/>
            <person name="LaButti K."/>
            <person name="Lipzen A."/>
            <person name="Ng V."/>
            <person name="Riley R."/>
            <person name="Sandor L."/>
            <person name="Barry K."/>
            <person name="Martinez A.T."/>
            <person name="Xiao Y."/>
            <person name="Gibbons J.G."/>
            <person name="Terashima K."/>
            <person name="Grigoriev I.V."/>
            <person name="Hibbett D."/>
        </authorList>
    </citation>
    <scope>NUCLEOTIDE SEQUENCE</scope>
    <source>
        <strain evidence="1">Sp2 HRB7682 ss15</strain>
    </source>
</reference>
<proteinExistence type="predicted"/>
<evidence type="ECO:0000313" key="1">
    <source>
        <dbReference type="EMBL" id="KAJ4478842.1"/>
    </source>
</evidence>
<dbReference type="Proteomes" id="UP001150238">
    <property type="component" value="Unassembled WGS sequence"/>
</dbReference>
<accession>A0A9W9ABI5</accession>
<gene>
    <name evidence="1" type="ORF">C8J55DRAFT_561209</name>
</gene>
<reference evidence="1" key="1">
    <citation type="submission" date="2022-08" db="EMBL/GenBank/DDBJ databases">
        <authorList>
            <consortium name="DOE Joint Genome Institute"/>
            <person name="Min B."/>
            <person name="Riley R."/>
            <person name="Sierra-Patev S."/>
            <person name="Naranjo-Ortiz M."/>
            <person name="Looney B."/>
            <person name="Konkel Z."/>
            <person name="Slot J.C."/>
            <person name="Sakamoto Y."/>
            <person name="Steenwyk J.L."/>
            <person name="Rokas A."/>
            <person name="Carro J."/>
            <person name="Camarero S."/>
            <person name="Ferreira P."/>
            <person name="Molpeceres G."/>
            <person name="Ruiz-Duenas F.J."/>
            <person name="Serrano A."/>
            <person name="Henrissat B."/>
            <person name="Drula E."/>
            <person name="Hughes K.W."/>
            <person name="Mata J.L."/>
            <person name="Ishikawa N.K."/>
            <person name="Vargas-Isla R."/>
            <person name="Ushijima S."/>
            <person name="Smith C.A."/>
            <person name="Ahrendt S."/>
            <person name="Andreopoulos W."/>
            <person name="He G."/>
            <person name="Labutti K."/>
            <person name="Lipzen A."/>
            <person name="Ng V."/>
            <person name="Sandor L."/>
            <person name="Barry K."/>
            <person name="Martinez A.T."/>
            <person name="Xiao Y."/>
            <person name="Gibbons J.G."/>
            <person name="Terashima K."/>
            <person name="Hibbett D.S."/>
            <person name="Grigoriev I.V."/>
        </authorList>
    </citation>
    <scope>NUCLEOTIDE SEQUENCE</scope>
    <source>
        <strain evidence="1">Sp2 HRB7682 ss15</strain>
    </source>
</reference>
<sequence>MDPEESKVLNFQYAHWPELRLYEQEEHQARSERSHLITSTCEEGLASVTLCPPEHHSAEESSAVNDPDYFRYYHMYRFFMTIQGFLQGDLDLTGRHQHRLDRLKPLWKQFFEDFHALKKCARVSVIEYQDHDGQIEPGLFYDIGKDDWTSFRLKWRIPRVIHFDDLVVEADCLSKYYLLYQDGPKIQRLCLLDLPVEILDHICSVMLLRDARLFSASCKRLYTIGRQYIFQKLVLGVRRPRSSETRRLYASDSADSVDHPLKILPSLALEARQDFIEACQNFQSQPSKAGWTRKLSFRNSWRTFTHNTDGSLSSDILDPTSFYSPILPALVQTLGVVRNLQILELSDLDLTSECFVAISQLSFLRNVILSRCIQTENLTDAIIGDVVQLPRSPQVKLLDLGLYSLEHDQSEDGLTWLILLIFPTLTTLHCANPPHDRLNTPLIPVALFENLPSSLELFTTIQTLFLTHFHDIPFFADMFRLSGAVFNRSGSPLPLTHLKIHSCWGQSDEVYMDLLAALNSGSARLKALILEGLQTAGLALFDCITEYFPDLVALGLVRRENARQHTYKACPWPHPTWEYARYCSRFRKLKHFSWNSRFNADMLPAMLLVFERQAKLAVFHSSTELAQILEMDTELRALEEEAEYGKYDTYGMNVARLFSVHCPTLETFGDGYRTWGGICISKDEKGRARIESEFPQRYWWNPRVDTM</sequence>
<organism evidence="1 2">
    <name type="scientific">Lentinula lateritia</name>
    <dbReference type="NCBI Taxonomy" id="40482"/>
    <lineage>
        <taxon>Eukaryota</taxon>
        <taxon>Fungi</taxon>
        <taxon>Dikarya</taxon>
        <taxon>Basidiomycota</taxon>
        <taxon>Agaricomycotina</taxon>
        <taxon>Agaricomycetes</taxon>
        <taxon>Agaricomycetidae</taxon>
        <taxon>Agaricales</taxon>
        <taxon>Marasmiineae</taxon>
        <taxon>Omphalotaceae</taxon>
        <taxon>Lentinula</taxon>
    </lineage>
</organism>